<reference evidence="3" key="1">
    <citation type="submission" date="2015-10" db="EMBL/GenBank/DDBJ databases">
        <authorList>
            <person name="Ju K.-S."/>
            <person name="Doroghazi J.R."/>
            <person name="Metcalf W.W."/>
        </authorList>
    </citation>
    <scope>NUCLEOTIDE SEQUENCE [LARGE SCALE GENOMIC DNA]</scope>
    <source>
        <strain evidence="3">NRRL 3151</strain>
    </source>
</reference>
<accession>A0A101JLN3</accession>
<proteinExistence type="predicted"/>
<dbReference type="Proteomes" id="UP000053923">
    <property type="component" value="Unassembled WGS sequence"/>
</dbReference>
<protein>
    <recommendedName>
        <fullName evidence="1">DUF5753 domain-containing protein</fullName>
    </recommendedName>
</protein>
<evidence type="ECO:0000259" key="1">
    <source>
        <dbReference type="Pfam" id="PF19054"/>
    </source>
</evidence>
<keyword evidence="3" id="KW-1185">Reference proteome</keyword>
<comment type="caution">
    <text evidence="2">The sequence shown here is derived from an EMBL/GenBank/DDBJ whole genome shotgun (WGS) entry which is preliminary data.</text>
</comment>
<gene>
    <name evidence="2" type="ORF">ADL12_27995</name>
</gene>
<sequence>MLGGDGFFVNFLPTLDGKKVAEHFKAALEFEGQAIIIKEYAPTLVPGILQTQPYTHEVSS</sequence>
<dbReference type="InterPro" id="IPR043917">
    <property type="entry name" value="DUF5753"/>
</dbReference>
<organism evidence="2 3">
    <name type="scientific">Streptomyces regalis</name>
    <dbReference type="NCBI Taxonomy" id="68262"/>
    <lineage>
        <taxon>Bacteria</taxon>
        <taxon>Bacillati</taxon>
        <taxon>Actinomycetota</taxon>
        <taxon>Actinomycetes</taxon>
        <taxon>Kitasatosporales</taxon>
        <taxon>Streptomycetaceae</taxon>
        <taxon>Streptomyces</taxon>
    </lineage>
</organism>
<dbReference type="AlphaFoldDB" id="A0A101JLN3"/>
<dbReference type="EMBL" id="LLZG01000334">
    <property type="protein sequence ID" value="KUL28953.1"/>
    <property type="molecule type" value="Genomic_DNA"/>
</dbReference>
<feature type="domain" description="DUF5753" evidence="1">
    <location>
        <begin position="25"/>
        <end position="58"/>
    </location>
</feature>
<name>A0A101JLN3_9ACTN</name>
<dbReference type="Pfam" id="PF19054">
    <property type="entry name" value="DUF5753"/>
    <property type="match status" value="1"/>
</dbReference>
<evidence type="ECO:0000313" key="3">
    <source>
        <dbReference type="Proteomes" id="UP000053923"/>
    </source>
</evidence>
<evidence type="ECO:0000313" key="2">
    <source>
        <dbReference type="EMBL" id="KUL28953.1"/>
    </source>
</evidence>